<dbReference type="STRING" id="355548.SAMN04487945_0350"/>
<dbReference type="RefSeq" id="WP_177170751.1">
    <property type="nucleotide sequence ID" value="NZ_FOJA01000001.1"/>
</dbReference>
<dbReference type="InterPro" id="IPR051450">
    <property type="entry name" value="Gfo/Idh/MocA_Oxidoreductases"/>
</dbReference>
<feature type="domain" description="GFO/IDH/MocA-like oxidoreductase" evidence="2">
    <location>
        <begin position="124"/>
        <end position="244"/>
    </location>
</feature>
<dbReference type="Pfam" id="PF22725">
    <property type="entry name" value="GFO_IDH_MocA_C3"/>
    <property type="match status" value="1"/>
</dbReference>
<dbReference type="PANTHER" id="PTHR43377:SF1">
    <property type="entry name" value="BILIVERDIN REDUCTASE A"/>
    <property type="match status" value="1"/>
</dbReference>
<dbReference type="SUPFAM" id="SSF55347">
    <property type="entry name" value="Glyceraldehyde-3-phosphate dehydrogenase-like, C-terminal domain"/>
    <property type="match status" value="1"/>
</dbReference>
<dbReference type="InterPro" id="IPR055170">
    <property type="entry name" value="GFO_IDH_MocA-like_dom"/>
</dbReference>
<dbReference type="GO" id="GO:0000166">
    <property type="term" value="F:nucleotide binding"/>
    <property type="evidence" value="ECO:0007669"/>
    <property type="project" value="InterPro"/>
</dbReference>
<reference evidence="3 4" key="1">
    <citation type="submission" date="2016-10" db="EMBL/GenBank/DDBJ databases">
        <authorList>
            <person name="de Groot N.N."/>
        </authorList>
    </citation>
    <scope>NUCLEOTIDE SEQUENCE [LARGE SCALE GENOMIC DNA]</scope>
    <source>
        <strain evidence="3 4">CGMCC 1.5337</strain>
    </source>
</reference>
<evidence type="ECO:0000313" key="3">
    <source>
        <dbReference type="EMBL" id="SEV91850.1"/>
    </source>
</evidence>
<dbReference type="InterPro" id="IPR000683">
    <property type="entry name" value="Gfo/Idh/MocA-like_OxRdtase_N"/>
</dbReference>
<name>A0A1I0MV03_9EURY</name>
<dbReference type="SUPFAM" id="SSF51735">
    <property type="entry name" value="NAD(P)-binding Rossmann-fold domains"/>
    <property type="match status" value="1"/>
</dbReference>
<sequence>MRVLVAGVGSIGRRHLRLLREHQEVTDIVAYRRSVVGDIDGVNEFDDIDEVLDLDPDVAFITNPTHLHVKTAIRCARAGCDIFIEKPLSNDREGVDELCSLAVERDLVTMVGCQLRFTPILDFVNELIANKELGSVLSFEAYSGSYLPDWRPNQDYRESYSADPDAGGGAVLDLIHEIDYTHWLFGPFDEICGRVGRVSSLKIDSEDTALMTLRSNQVLGSIHVDYCRPVPRRTLEVVFDEGVVTADFIEQTVTVEGRDGGKKESFNYERDEIFRRQLNHFFKSVDQRKSTFNDVQEGKEVLNLALKAKSSHR</sequence>
<dbReference type="Gene3D" id="3.40.50.720">
    <property type="entry name" value="NAD(P)-binding Rossmann-like Domain"/>
    <property type="match status" value="1"/>
</dbReference>
<gene>
    <name evidence="3" type="ORF">SAMN04487945_0350</name>
</gene>
<feature type="domain" description="Gfo/Idh/MocA-like oxidoreductase N-terminal" evidence="1">
    <location>
        <begin position="1"/>
        <end position="112"/>
    </location>
</feature>
<organism evidence="3 4">
    <name type="scientific">Halobacterium jilantaiense</name>
    <dbReference type="NCBI Taxonomy" id="355548"/>
    <lineage>
        <taxon>Archaea</taxon>
        <taxon>Methanobacteriati</taxon>
        <taxon>Methanobacteriota</taxon>
        <taxon>Stenosarchaea group</taxon>
        <taxon>Halobacteria</taxon>
        <taxon>Halobacteriales</taxon>
        <taxon>Halobacteriaceae</taxon>
        <taxon>Halobacterium</taxon>
    </lineage>
</organism>
<proteinExistence type="predicted"/>
<evidence type="ECO:0000259" key="1">
    <source>
        <dbReference type="Pfam" id="PF01408"/>
    </source>
</evidence>
<dbReference type="AlphaFoldDB" id="A0A1I0MV03"/>
<evidence type="ECO:0000259" key="2">
    <source>
        <dbReference type="Pfam" id="PF22725"/>
    </source>
</evidence>
<dbReference type="PANTHER" id="PTHR43377">
    <property type="entry name" value="BILIVERDIN REDUCTASE A"/>
    <property type="match status" value="1"/>
</dbReference>
<dbReference type="EMBL" id="FOJA01000001">
    <property type="protein sequence ID" value="SEV91850.1"/>
    <property type="molecule type" value="Genomic_DNA"/>
</dbReference>
<protein>
    <submittedName>
        <fullName evidence="3">Predicted dehydrogenase</fullName>
    </submittedName>
</protein>
<dbReference type="Proteomes" id="UP000198518">
    <property type="component" value="Unassembled WGS sequence"/>
</dbReference>
<evidence type="ECO:0000313" key="4">
    <source>
        <dbReference type="Proteomes" id="UP000198518"/>
    </source>
</evidence>
<dbReference type="InterPro" id="IPR036291">
    <property type="entry name" value="NAD(P)-bd_dom_sf"/>
</dbReference>
<dbReference type="Pfam" id="PF01408">
    <property type="entry name" value="GFO_IDH_MocA"/>
    <property type="match status" value="1"/>
</dbReference>
<accession>A0A1I0MV03</accession>
<dbReference type="Gene3D" id="3.30.360.10">
    <property type="entry name" value="Dihydrodipicolinate Reductase, domain 2"/>
    <property type="match status" value="1"/>
</dbReference>
<dbReference type="OrthoDB" id="282474at2157"/>
<keyword evidence="4" id="KW-1185">Reference proteome</keyword>